<evidence type="ECO:0000259" key="1">
    <source>
        <dbReference type="Pfam" id="PF06985"/>
    </source>
</evidence>
<gene>
    <name evidence="2" type="ORF">QBC47DRAFT_392300</name>
</gene>
<dbReference type="Proteomes" id="UP001239445">
    <property type="component" value="Unassembled WGS sequence"/>
</dbReference>
<dbReference type="InterPro" id="IPR010730">
    <property type="entry name" value="HET"/>
</dbReference>
<reference evidence="2" key="1">
    <citation type="submission" date="2023-06" db="EMBL/GenBank/DDBJ databases">
        <title>Genome-scale phylogeny and comparative genomics of the fungal order Sordariales.</title>
        <authorList>
            <consortium name="Lawrence Berkeley National Laboratory"/>
            <person name="Hensen N."/>
            <person name="Bonometti L."/>
            <person name="Westerberg I."/>
            <person name="Brannstrom I.O."/>
            <person name="Guillou S."/>
            <person name="Cros-Aarteil S."/>
            <person name="Calhoun S."/>
            <person name="Haridas S."/>
            <person name="Kuo A."/>
            <person name="Mondo S."/>
            <person name="Pangilinan J."/>
            <person name="Riley R."/>
            <person name="Labutti K."/>
            <person name="Andreopoulos B."/>
            <person name="Lipzen A."/>
            <person name="Chen C."/>
            <person name="Yanf M."/>
            <person name="Daum C."/>
            <person name="Ng V."/>
            <person name="Clum A."/>
            <person name="Steindorff A."/>
            <person name="Ohm R."/>
            <person name="Martin F."/>
            <person name="Silar P."/>
            <person name="Natvig D."/>
            <person name="Lalanne C."/>
            <person name="Gautier V."/>
            <person name="Ament-Velasquez S.L."/>
            <person name="Kruys A."/>
            <person name="Hutchinson M.I."/>
            <person name="Powell A.J."/>
            <person name="Barry K."/>
            <person name="Miller A.N."/>
            <person name="Grigoriev I.V."/>
            <person name="Debuchy R."/>
            <person name="Gladieux P."/>
            <person name="Thoren M.H."/>
            <person name="Johannesson H."/>
        </authorList>
    </citation>
    <scope>NUCLEOTIDE SEQUENCE</scope>
    <source>
        <strain evidence="2">PSN4</strain>
    </source>
</reference>
<evidence type="ECO:0000313" key="2">
    <source>
        <dbReference type="EMBL" id="KAK1751138.1"/>
    </source>
</evidence>
<sequence length="714" mass="79442">MSAPSSLNSPSPVLYETLDKTRPQVRLLEICPAESDEAPVEVKLCTRFLDDAVGSFIPFSYVWGDPEDTEPILVNGITKQVTRNLASLLRMARRHALADPPLSADSARFRGTFFWADAICINQDDTDERSHQVGLMESIYSNAPLVAAWLGEGRNAHLAAHVIATIAKCRGLAKWWDEMQTAAAEGTDMIDPDPDLGGWMAKYPEFWQQDTEELCGNTYWNAVDCFLDAAYWDRVWTFQEVVLPADGLFLHGSSLIKRRDAMALAPWFLALDRQPISGLAFVNERVVLAVVSRVMWKTFRLSRIQQHVDDRLLPMRPANLQIVYACWNLCASDPRDKIYGLLGLMNSDIVADYTKDTRDVFCGFFATWIRAHGNLEFLDRSDIANHLAAQEVGQNQVTLPSWIPRSVVFPEEYLTNKRDTVSGLLGPLDAFCPSKGLSVSSAHVSESIGRLKVSGVLCERIKEVEGSWRSFDDGSGRRDILAGFFYLTAKWSKYANNQMAFPPAGTGNMKEKLLEEPTQDPAITVGQALFRITFLDGHPKYGTRLDMETEETRALAMDFIMTIAMAQGTTEEQGRDGLSNAIKVYSLLGLGDYHGPPNEEGQESMGLPAKFLRDWLTLGTRQQLNFVRYQDSLDMNVTRKVKFLTERGCVGVAASACPGDLISVVAGCTTPMILRQTDSGYEVVAPCFVLGYMDGEAKDMVDRGEAEIETLTIL</sequence>
<accession>A0AAJ0F595</accession>
<dbReference type="EMBL" id="MU839843">
    <property type="protein sequence ID" value="KAK1751138.1"/>
    <property type="molecule type" value="Genomic_DNA"/>
</dbReference>
<proteinExistence type="predicted"/>
<dbReference type="Pfam" id="PF06985">
    <property type="entry name" value="HET"/>
    <property type="match status" value="1"/>
</dbReference>
<feature type="domain" description="Heterokaryon incompatibility" evidence="1">
    <location>
        <begin position="59"/>
        <end position="240"/>
    </location>
</feature>
<dbReference type="InterPro" id="IPR052895">
    <property type="entry name" value="HetReg/Transcr_Mod"/>
</dbReference>
<dbReference type="AlphaFoldDB" id="A0AAJ0F595"/>
<evidence type="ECO:0000313" key="3">
    <source>
        <dbReference type="Proteomes" id="UP001239445"/>
    </source>
</evidence>
<name>A0AAJ0F595_9PEZI</name>
<dbReference type="PANTHER" id="PTHR24148:SF82">
    <property type="entry name" value="HETEROKARYON INCOMPATIBILITY DOMAIN-CONTAINING PROTEIN"/>
    <property type="match status" value="1"/>
</dbReference>
<comment type="caution">
    <text evidence="2">The sequence shown here is derived from an EMBL/GenBank/DDBJ whole genome shotgun (WGS) entry which is preliminary data.</text>
</comment>
<keyword evidence="3" id="KW-1185">Reference proteome</keyword>
<organism evidence="2 3">
    <name type="scientific">Echria macrotheca</name>
    <dbReference type="NCBI Taxonomy" id="438768"/>
    <lineage>
        <taxon>Eukaryota</taxon>
        <taxon>Fungi</taxon>
        <taxon>Dikarya</taxon>
        <taxon>Ascomycota</taxon>
        <taxon>Pezizomycotina</taxon>
        <taxon>Sordariomycetes</taxon>
        <taxon>Sordariomycetidae</taxon>
        <taxon>Sordariales</taxon>
        <taxon>Schizotheciaceae</taxon>
        <taxon>Echria</taxon>
    </lineage>
</organism>
<protein>
    <submittedName>
        <fullName evidence="2">Heterokaryon incompatibility protein-domain-containing protein</fullName>
    </submittedName>
</protein>
<dbReference type="PANTHER" id="PTHR24148">
    <property type="entry name" value="ANKYRIN REPEAT DOMAIN-CONTAINING PROTEIN 39 HOMOLOG-RELATED"/>
    <property type="match status" value="1"/>
</dbReference>